<dbReference type="Gene3D" id="1.10.730.10">
    <property type="entry name" value="Isoleucyl-tRNA Synthetase, Domain 1"/>
    <property type="match status" value="1"/>
</dbReference>
<dbReference type="Pfam" id="PF08264">
    <property type="entry name" value="Anticodon_1"/>
    <property type="match status" value="1"/>
</dbReference>
<accession>A0A955LLB4</accession>
<protein>
    <recommendedName>
        <fullName evidence="1">valine--tRNA ligase</fullName>
        <ecNumber evidence="1">6.1.1.9</ecNumber>
    </recommendedName>
    <alternativeName>
        <fullName evidence="7">Valyl-tRNA synthetase</fullName>
    </alternativeName>
</protein>
<dbReference type="InterPro" id="IPR002300">
    <property type="entry name" value="aa-tRNA-synth_Ia"/>
</dbReference>
<evidence type="ECO:0000256" key="4">
    <source>
        <dbReference type="ARBA" id="ARBA00022840"/>
    </source>
</evidence>
<dbReference type="InterPro" id="IPR002303">
    <property type="entry name" value="Valyl-tRNA_ligase"/>
</dbReference>
<dbReference type="Gene3D" id="3.40.50.620">
    <property type="entry name" value="HUPs"/>
    <property type="match status" value="1"/>
</dbReference>
<evidence type="ECO:0000256" key="3">
    <source>
        <dbReference type="ARBA" id="ARBA00022741"/>
    </source>
</evidence>
<evidence type="ECO:0000259" key="10">
    <source>
        <dbReference type="Pfam" id="PF08264"/>
    </source>
</evidence>
<dbReference type="GO" id="GO:0005524">
    <property type="term" value="F:ATP binding"/>
    <property type="evidence" value="ECO:0007669"/>
    <property type="project" value="UniProtKB-KW"/>
</dbReference>
<dbReference type="PANTHER" id="PTHR11946:SF93">
    <property type="entry name" value="VALINE--TRNA LIGASE, CHLOROPLASTIC_MITOCHONDRIAL 2"/>
    <property type="match status" value="1"/>
</dbReference>
<dbReference type="GO" id="GO:0004832">
    <property type="term" value="F:valine-tRNA ligase activity"/>
    <property type="evidence" value="ECO:0007669"/>
    <property type="project" value="UniProtKB-EC"/>
</dbReference>
<feature type="non-terminal residue" evidence="11">
    <location>
        <position position="1"/>
    </location>
</feature>
<name>A0A955LLB4_UNCKA</name>
<feature type="domain" description="Methionyl/Valyl/Leucyl/Isoleucyl-tRNA synthetase anticodon-binding" evidence="10">
    <location>
        <begin position="218"/>
        <end position="311"/>
    </location>
</feature>
<dbReference type="InterPro" id="IPR014729">
    <property type="entry name" value="Rossmann-like_a/b/a_fold"/>
</dbReference>
<dbReference type="InterPro" id="IPR009080">
    <property type="entry name" value="tRNAsynth_Ia_anticodon-bd"/>
</dbReference>
<dbReference type="SUPFAM" id="SSF52374">
    <property type="entry name" value="Nucleotidylyl transferase"/>
    <property type="match status" value="1"/>
</dbReference>
<proteinExistence type="predicted"/>
<dbReference type="AlphaFoldDB" id="A0A955LLB4"/>
<evidence type="ECO:0000256" key="5">
    <source>
        <dbReference type="ARBA" id="ARBA00022917"/>
    </source>
</evidence>
<dbReference type="EMBL" id="JAGQKZ010000065">
    <property type="protein sequence ID" value="MCA9392508.1"/>
    <property type="molecule type" value="Genomic_DNA"/>
</dbReference>
<dbReference type="InterPro" id="IPR013155">
    <property type="entry name" value="M/V/L/I-tRNA-synth_anticd-bd"/>
</dbReference>
<dbReference type="Proteomes" id="UP000751518">
    <property type="component" value="Unassembled WGS sequence"/>
</dbReference>
<organism evidence="11 12">
    <name type="scientific">candidate division WWE3 bacterium</name>
    <dbReference type="NCBI Taxonomy" id="2053526"/>
    <lineage>
        <taxon>Bacteria</taxon>
        <taxon>Katanobacteria</taxon>
    </lineage>
</organism>
<evidence type="ECO:0000256" key="1">
    <source>
        <dbReference type="ARBA" id="ARBA00013169"/>
    </source>
</evidence>
<dbReference type="GO" id="GO:0006438">
    <property type="term" value="P:valyl-tRNA aminoacylation"/>
    <property type="evidence" value="ECO:0007669"/>
    <property type="project" value="InterPro"/>
</dbReference>
<evidence type="ECO:0000256" key="8">
    <source>
        <dbReference type="ARBA" id="ARBA00047552"/>
    </source>
</evidence>
<evidence type="ECO:0000256" key="6">
    <source>
        <dbReference type="ARBA" id="ARBA00023146"/>
    </source>
</evidence>
<sequence>PDVEVTFIVDGATVHDRYSEARKEYSFEHISKGLQEIVAPIGTKYYLDAKDAPSDYVLQETDTFDTWFSSGQWPLTTLGYPDSDDFKYFYPTSVIDTMWDILPFWIMRMLMFGLYLTDKVPFEKVHMHSRVVDSKGQKMSKSKGNVVNPMELVEKYGADALRFALVFGVAPASDIPLGEEKMIGGRNLITKIWNIARFILAIDPETANKEGKDDAELKELINQTIGETEKNIEAFQFGIASENLYHVIWDQFASVYLERYKEGEVSYKALTDSFGALLKLLHPFIPFITEELFAKLPGNENRSASLENWPTPLP</sequence>
<evidence type="ECO:0000259" key="9">
    <source>
        <dbReference type="Pfam" id="PF00133"/>
    </source>
</evidence>
<gene>
    <name evidence="11" type="ORF">KC614_04930</name>
</gene>
<evidence type="ECO:0000256" key="7">
    <source>
        <dbReference type="ARBA" id="ARBA00029936"/>
    </source>
</evidence>
<reference evidence="11" key="2">
    <citation type="journal article" date="2021" name="Microbiome">
        <title>Successional dynamics and alternative stable states in a saline activated sludge microbial community over 9 years.</title>
        <authorList>
            <person name="Wang Y."/>
            <person name="Ye J."/>
            <person name="Ju F."/>
            <person name="Liu L."/>
            <person name="Boyd J.A."/>
            <person name="Deng Y."/>
            <person name="Parks D.H."/>
            <person name="Jiang X."/>
            <person name="Yin X."/>
            <person name="Woodcroft B.J."/>
            <person name="Tyson G.W."/>
            <person name="Hugenholtz P."/>
            <person name="Polz M.F."/>
            <person name="Zhang T."/>
        </authorList>
    </citation>
    <scope>NUCLEOTIDE SEQUENCE</scope>
    <source>
        <strain evidence="11">HKST-UBA03</strain>
    </source>
</reference>
<dbReference type="InterPro" id="IPR033705">
    <property type="entry name" value="Anticodon_Ia_Val"/>
</dbReference>
<dbReference type="PANTHER" id="PTHR11946">
    <property type="entry name" value="VALYL-TRNA SYNTHETASES"/>
    <property type="match status" value="1"/>
</dbReference>
<comment type="caution">
    <text evidence="11">The sequence shown here is derived from an EMBL/GenBank/DDBJ whole genome shotgun (WGS) entry which is preliminary data.</text>
</comment>
<dbReference type="EC" id="6.1.1.9" evidence="1"/>
<keyword evidence="5" id="KW-0648">Protein biosynthesis</keyword>
<keyword evidence="3" id="KW-0547">Nucleotide-binding</keyword>
<evidence type="ECO:0000313" key="11">
    <source>
        <dbReference type="EMBL" id="MCA9392508.1"/>
    </source>
</evidence>
<dbReference type="PRINTS" id="PR00986">
    <property type="entry name" value="TRNASYNTHVAL"/>
</dbReference>
<evidence type="ECO:0000256" key="2">
    <source>
        <dbReference type="ARBA" id="ARBA00022598"/>
    </source>
</evidence>
<feature type="domain" description="Aminoacyl-tRNA synthetase class Ia" evidence="9">
    <location>
        <begin position="52"/>
        <end position="168"/>
    </location>
</feature>
<keyword evidence="4" id="KW-0067">ATP-binding</keyword>
<dbReference type="GO" id="GO:0005829">
    <property type="term" value="C:cytosol"/>
    <property type="evidence" value="ECO:0007669"/>
    <property type="project" value="TreeGrafter"/>
</dbReference>
<evidence type="ECO:0000313" key="12">
    <source>
        <dbReference type="Proteomes" id="UP000751518"/>
    </source>
</evidence>
<reference evidence="11" key="1">
    <citation type="submission" date="2020-04" db="EMBL/GenBank/DDBJ databases">
        <authorList>
            <person name="Zhang T."/>
        </authorList>
    </citation>
    <scope>NUCLEOTIDE SEQUENCE</scope>
    <source>
        <strain evidence="11">HKST-UBA03</strain>
    </source>
</reference>
<dbReference type="CDD" id="cd07962">
    <property type="entry name" value="Anticodon_Ia_Val"/>
    <property type="match status" value="1"/>
</dbReference>
<keyword evidence="2 11" id="KW-0436">Ligase</keyword>
<dbReference type="Pfam" id="PF00133">
    <property type="entry name" value="tRNA-synt_1"/>
    <property type="match status" value="1"/>
</dbReference>
<comment type="catalytic activity">
    <reaction evidence="8">
        <text>tRNA(Val) + L-valine + ATP = L-valyl-tRNA(Val) + AMP + diphosphate</text>
        <dbReference type="Rhea" id="RHEA:10704"/>
        <dbReference type="Rhea" id="RHEA-COMP:9672"/>
        <dbReference type="Rhea" id="RHEA-COMP:9708"/>
        <dbReference type="ChEBI" id="CHEBI:30616"/>
        <dbReference type="ChEBI" id="CHEBI:33019"/>
        <dbReference type="ChEBI" id="CHEBI:57762"/>
        <dbReference type="ChEBI" id="CHEBI:78442"/>
        <dbReference type="ChEBI" id="CHEBI:78537"/>
        <dbReference type="ChEBI" id="CHEBI:456215"/>
        <dbReference type="EC" id="6.1.1.9"/>
    </reaction>
</comment>
<keyword evidence="6" id="KW-0030">Aminoacyl-tRNA synthetase</keyword>
<dbReference type="SUPFAM" id="SSF47323">
    <property type="entry name" value="Anticodon-binding domain of a subclass of class I aminoacyl-tRNA synthetases"/>
    <property type="match status" value="1"/>
</dbReference>